<keyword evidence="3" id="KW-1185">Reference proteome</keyword>
<evidence type="ECO:0000313" key="2">
    <source>
        <dbReference type="EMBL" id="KFB94020.1"/>
    </source>
</evidence>
<reference evidence="3" key="1">
    <citation type="submission" date="2014-05" db="EMBL/GenBank/DDBJ databases">
        <title>ATOL: Assembling a taxonomically balanced genome-scale reconstruction of the evolutionary history of the Enterobacteriaceae.</title>
        <authorList>
            <person name="Plunkett G. III"/>
            <person name="Neeno-Eckwall E.C."/>
            <person name="Glasner J.D."/>
            <person name="Perna N.T."/>
        </authorList>
    </citation>
    <scope>NUCLEOTIDE SEQUENCE [LARGE SCALE GENOMIC DNA]</scope>
    <source>
        <strain evidence="3">ATCC 49490</strain>
    </source>
</reference>
<gene>
    <name evidence="2" type="ORF">GTGU_04727</name>
</gene>
<dbReference type="Proteomes" id="UP000028630">
    <property type="component" value="Unassembled WGS sequence"/>
</dbReference>
<dbReference type="AlphaFoldDB" id="A0A084Z976"/>
<comment type="caution">
    <text evidence="2">The sequence shown here is derived from an EMBL/GenBank/DDBJ whole genome shotgun (WGS) entry which is preliminary data.</text>
</comment>
<evidence type="ECO:0000256" key="1">
    <source>
        <dbReference type="SAM" id="Phobius"/>
    </source>
</evidence>
<keyword evidence="1" id="KW-0472">Membrane</keyword>
<protein>
    <submittedName>
        <fullName evidence="2">Putative membrane protein</fullName>
    </submittedName>
</protein>
<organism evidence="2 3">
    <name type="scientific">Trabulsiella guamensis ATCC 49490</name>
    <dbReference type="NCBI Taxonomy" id="1005994"/>
    <lineage>
        <taxon>Bacteria</taxon>
        <taxon>Pseudomonadati</taxon>
        <taxon>Pseudomonadota</taxon>
        <taxon>Gammaproteobacteria</taxon>
        <taxon>Enterobacterales</taxon>
        <taxon>Enterobacteriaceae</taxon>
        <taxon>Trabulsiella</taxon>
    </lineage>
</organism>
<sequence length="43" mass="4866">MFKSFNTGWLKLALLTVWQSGWTIIVLVGLSLLFCNVHGRPAF</sequence>
<accession>A0A084Z976</accession>
<evidence type="ECO:0000313" key="3">
    <source>
        <dbReference type="Proteomes" id="UP000028630"/>
    </source>
</evidence>
<proteinExistence type="predicted"/>
<keyword evidence="1" id="KW-0812">Transmembrane</keyword>
<feature type="transmembrane region" description="Helical" evidence="1">
    <location>
        <begin position="12"/>
        <end position="34"/>
    </location>
</feature>
<feature type="non-terminal residue" evidence="2">
    <location>
        <position position="43"/>
    </location>
</feature>
<name>A0A084Z976_9ENTR</name>
<keyword evidence="1" id="KW-1133">Transmembrane helix</keyword>
<dbReference type="EMBL" id="JMTB01000177">
    <property type="protein sequence ID" value="KFB94020.1"/>
    <property type="molecule type" value="Genomic_DNA"/>
</dbReference>